<dbReference type="Pfam" id="PF12833">
    <property type="entry name" value="HTH_18"/>
    <property type="match status" value="1"/>
</dbReference>
<evidence type="ECO:0000313" key="6">
    <source>
        <dbReference type="Proteomes" id="UP000030012"/>
    </source>
</evidence>
<keyword evidence="3" id="KW-0804">Transcription</keyword>
<dbReference type="SUPFAM" id="SSF46689">
    <property type="entry name" value="Homeodomain-like"/>
    <property type="match status" value="2"/>
</dbReference>
<dbReference type="Gene3D" id="1.10.10.60">
    <property type="entry name" value="Homeodomain-like"/>
    <property type="match status" value="2"/>
</dbReference>
<evidence type="ECO:0000256" key="2">
    <source>
        <dbReference type="ARBA" id="ARBA00023125"/>
    </source>
</evidence>
<evidence type="ECO:0000259" key="4">
    <source>
        <dbReference type="PROSITE" id="PS01124"/>
    </source>
</evidence>
<dbReference type="PANTHER" id="PTHR47504">
    <property type="entry name" value="RIGHT ORIGIN-BINDING PROTEIN"/>
    <property type="match status" value="1"/>
</dbReference>
<dbReference type="InterPro" id="IPR050959">
    <property type="entry name" value="MarA-like"/>
</dbReference>
<keyword evidence="1" id="KW-0805">Transcription regulation</keyword>
<dbReference type="InterPro" id="IPR009057">
    <property type="entry name" value="Homeodomain-like_sf"/>
</dbReference>
<comment type="caution">
    <text evidence="5">The sequence shown here is derived from an EMBL/GenBank/DDBJ whole genome shotgun (WGS) entry which is preliminary data.</text>
</comment>
<protein>
    <submittedName>
        <fullName evidence="5">Transcriptional regulator</fullName>
    </submittedName>
</protein>
<keyword evidence="2" id="KW-0238">DNA-binding</keyword>
<name>A0A0A0I1Z9_CLONO</name>
<gene>
    <name evidence="5" type="ORF">Z968_10875</name>
</gene>
<dbReference type="OrthoDB" id="45544at2"/>
<dbReference type="Proteomes" id="UP000030012">
    <property type="component" value="Unassembled WGS sequence"/>
</dbReference>
<evidence type="ECO:0000256" key="3">
    <source>
        <dbReference type="ARBA" id="ARBA00023163"/>
    </source>
</evidence>
<evidence type="ECO:0000256" key="1">
    <source>
        <dbReference type="ARBA" id="ARBA00023015"/>
    </source>
</evidence>
<sequence length="293" mass="33744">MTHIQEIQEALDYIEINLHEELTLDEIAKVVGFSKFYFHRIFKREVGIPLYDYVRKRRLTKAASDLLSTNKSILHIALTYHFEFQEAFTRSFKSVYQLPLGRYRSAIKDLIVGGTNMNKQNKIKGWIITGVSPEKYHMTIDDKLYHMGSKAATISFVTDEISNEEYGTIMQQISAKTFVGKRMRFSGFVKTKEVEGWCGLWMRIDSSLGVTLKLDNMQSRAITGTTEWNYYSCVLDIPENSAIINIGVLLAGKGQIWFDNADLQEVDYNTPTTEFVPEEVFPDHILNPSFEEF</sequence>
<feature type="domain" description="HTH araC/xylS-type" evidence="4">
    <location>
        <begin position="8"/>
        <end position="106"/>
    </location>
</feature>
<dbReference type="GO" id="GO:0043565">
    <property type="term" value="F:sequence-specific DNA binding"/>
    <property type="evidence" value="ECO:0007669"/>
    <property type="project" value="InterPro"/>
</dbReference>
<dbReference type="SMART" id="SM00342">
    <property type="entry name" value="HTH_ARAC"/>
    <property type="match status" value="1"/>
</dbReference>
<organism evidence="5 6">
    <name type="scientific">Clostridium novyi A str. 4552</name>
    <dbReference type="NCBI Taxonomy" id="1444289"/>
    <lineage>
        <taxon>Bacteria</taxon>
        <taxon>Bacillati</taxon>
        <taxon>Bacillota</taxon>
        <taxon>Clostridia</taxon>
        <taxon>Eubacteriales</taxon>
        <taxon>Clostridiaceae</taxon>
        <taxon>Clostridium</taxon>
    </lineage>
</organism>
<dbReference type="PROSITE" id="PS01124">
    <property type="entry name" value="HTH_ARAC_FAMILY_2"/>
    <property type="match status" value="1"/>
</dbReference>
<dbReference type="GO" id="GO:0003700">
    <property type="term" value="F:DNA-binding transcription factor activity"/>
    <property type="evidence" value="ECO:0007669"/>
    <property type="project" value="InterPro"/>
</dbReference>
<dbReference type="EMBL" id="JENJ01000058">
    <property type="protein sequence ID" value="KGM94797.1"/>
    <property type="molecule type" value="Genomic_DNA"/>
</dbReference>
<dbReference type="PANTHER" id="PTHR47504:SF6">
    <property type="entry name" value="ARAC-FAMILY TRANSCRIPTIONAL REGULATOR"/>
    <property type="match status" value="1"/>
</dbReference>
<reference evidence="5 6" key="1">
    <citation type="submission" date="2014-01" db="EMBL/GenBank/DDBJ databases">
        <title>Plasmidome dynamics in the species complex Clostridium novyi sensu lato converts strains of independent lineages into distinctly different pathogens.</title>
        <authorList>
            <person name="Skarin H."/>
            <person name="Segerman B."/>
        </authorList>
    </citation>
    <scope>NUCLEOTIDE SEQUENCE [LARGE SCALE GENOMIC DNA]</scope>
    <source>
        <strain evidence="5 6">4552</strain>
    </source>
</reference>
<dbReference type="Gene3D" id="2.60.120.260">
    <property type="entry name" value="Galactose-binding domain-like"/>
    <property type="match status" value="1"/>
</dbReference>
<dbReference type="InterPro" id="IPR018060">
    <property type="entry name" value="HTH_AraC"/>
</dbReference>
<evidence type="ECO:0000313" key="5">
    <source>
        <dbReference type="EMBL" id="KGM94797.1"/>
    </source>
</evidence>
<dbReference type="AlphaFoldDB" id="A0A0A0I1Z9"/>
<accession>A0A0A0I1Z9</accession>
<dbReference type="RefSeq" id="WP_039256031.1">
    <property type="nucleotide sequence ID" value="NZ_JENJ01000058.1"/>
</dbReference>
<proteinExistence type="predicted"/>